<sequence length="158" mass="18332">MKANKISFGQSLLHEIFDYKDGELYRKNGKIAGGLHRTGYRNIRVNGILYPSHRLIWIYHNGAIDENMQMDHINGIKDDNHIENLRLVTAQQNCFNRSRLTAKGYSWNKDSQKWHASIFVNNKLKFLGLFTEEKAARNAYLVSCKKYHGKYANNELGV</sequence>
<organism evidence="3">
    <name type="scientific">uncultured Caudovirales phage</name>
    <dbReference type="NCBI Taxonomy" id="2100421"/>
    <lineage>
        <taxon>Viruses</taxon>
        <taxon>Duplodnaviria</taxon>
        <taxon>Heunggongvirae</taxon>
        <taxon>Uroviricota</taxon>
        <taxon>Caudoviricetes</taxon>
        <taxon>Peduoviridae</taxon>
        <taxon>Maltschvirus</taxon>
        <taxon>Maltschvirus maltsch</taxon>
    </lineage>
</organism>
<evidence type="ECO:0000313" key="3">
    <source>
        <dbReference type="EMBL" id="CAB4205560.1"/>
    </source>
</evidence>
<proteinExistence type="predicted"/>
<dbReference type="EMBL" id="LR797247">
    <property type="protein sequence ID" value="CAB4195454.1"/>
    <property type="molecule type" value="Genomic_DNA"/>
</dbReference>
<dbReference type="EMBL" id="LR797360">
    <property type="protein sequence ID" value="CAB4205560.1"/>
    <property type="molecule type" value="Genomic_DNA"/>
</dbReference>
<dbReference type="Gene3D" id="3.90.75.20">
    <property type="match status" value="1"/>
</dbReference>
<feature type="domain" description="HNH nuclease" evidence="1">
    <location>
        <begin position="52"/>
        <end position="93"/>
    </location>
</feature>
<evidence type="ECO:0000313" key="4">
    <source>
        <dbReference type="EMBL" id="CAB4221617.1"/>
    </source>
</evidence>
<dbReference type="InterPro" id="IPR016177">
    <property type="entry name" value="DNA-bd_dom_sf"/>
</dbReference>
<dbReference type="InterPro" id="IPR044925">
    <property type="entry name" value="His-Me_finger_sf"/>
</dbReference>
<dbReference type="SUPFAM" id="SSF54171">
    <property type="entry name" value="DNA-binding domain"/>
    <property type="match status" value="1"/>
</dbReference>
<dbReference type="InterPro" id="IPR003615">
    <property type="entry name" value="HNH_nuc"/>
</dbReference>
<protein>
    <submittedName>
        <fullName evidence="3">HNH nuclease</fullName>
    </submittedName>
</protein>
<evidence type="ECO:0000259" key="1">
    <source>
        <dbReference type="Pfam" id="PF13392"/>
    </source>
</evidence>
<accession>A0A6J5S9K2</accession>
<evidence type="ECO:0000313" key="2">
    <source>
        <dbReference type="EMBL" id="CAB4195454.1"/>
    </source>
</evidence>
<dbReference type="Pfam" id="PF13392">
    <property type="entry name" value="HNH_3"/>
    <property type="match status" value="1"/>
</dbReference>
<name>A0A6J5S9K2_9CAUD</name>
<dbReference type="EMBL" id="LR797504">
    <property type="protein sequence ID" value="CAB4221617.1"/>
    <property type="molecule type" value="Genomic_DNA"/>
</dbReference>
<reference evidence="3" key="1">
    <citation type="submission" date="2020-05" db="EMBL/GenBank/DDBJ databases">
        <authorList>
            <person name="Chiriac C."/>
            <person name="Salcher M."/>
            <person name="Ghai R."/>
            <person name="Kavagutti S V."/>
        </authorList>
    </citation>
    <scope>NUCLEOTIDE SEQUENCE</scope>
</reference>
<dbReference type="GO" id="GO:0003677">
    <property type="term" value="F:DNA binding"/>
    <property type="evidence" value="ECO:0007669"/>
    <property type="project" value="InterPro"/>
</dbReference>
<gene>
    <name evidence="2" type="ORF">UFOVP1286_21</name>
    <name evidence="3" type="ORF">UFOVP1407_51</name>
    <name evidence="4" type="ORF">UFOVP1640_18</name>
</gene>
<dbReference type="SUPFAM" id="SSF54060">
    <property type="entry name" value="His-Me finger endonucleases"/>
    <property type="match status" value="1"/>
</dbReference>